<dbReference type="AlphaFoldDB" id="A0A8H5I215"/>
<keyword evidence="3 4" id="KW-0175">Coiled coil</keyword>
<keyword evidence="8" id="KW-1185">Reference proteome</keyword>
<proteinExistence type="inferred from homology"/>
<dbReference type="OrthoDB" id="10254973at2759"/>
<accession>A0A8H5I215</accession>
<reference evidence="7 8" key="1">
    <citation type="journal article" date="2020" name="ISME J.">
        <title>Uncovering the hidden diversity of litter-decomposition mechanisms in mushroom-forming fungi.</title>
        <authorList>
            <person name="Floudas D."/>
            <person name="Bentzer J."/>
            <person name="Ahren D."/>
            <person name="Johansson T."/>
            <person name="Persson P."/>
            <person name="Tunlid A."/>
        </authorList>
    </citation>
    <scope>NUCLEOTIDE SEQUENCE [LARGE SCALE GENOMIC DNA]</scope>
    <source>
        <strain evidence="7 8">CBS 406.79</strain>
    </source>
</reference>
<dbReference type="InterPro" id="IPR003395">
    <property type="entry name" value="RecF/RecN/SMC_N"/>
</dbReference>
<dbReference type="InterPro" id="IPR027417">
    <property type="entry name" value="P-loop_NTPase"/>
</dbReference>
<dbReference type="Gene3D" id="3.40.50.300">
    <property type="entry name" value="P-loop containing nucleotide triphosphate hydrolases"/>
    <property type="match status" value="2"/>
</dbReference>
<comment type="similarity">
    <text evidence="1">Belongs to the SMC family. SMC5 subfamily.</text>
</comment>
<dbReference type="PANTHER" id="PTHR45916:SF1">
    <property type="entry name" value="STRUCTURAL MAINTENANCE OF CHROMOSOMES PROTEIN 5"/>
    <property type="match status" value="1"/>
</dbReference>
<evidence type="ECO:0000313" key="8">
    <source>
        <dbReference type="Proteomes" id="UP000518752"/>
    </source>
</evidence>
<feature type="coiled-coil region" evidence="4">
    <location>
        <begin position="930"/>
        <end position="1045"/>
    </location>
</feature>
<evidence type="ECO:0000313" key="7">
    <source>
        <dbReference type="EMBL" id="KAF5393572.1"/>
    </source>
</evidence>
<evidence type="ECO:0000256" key="4">
    <source>
        <dbReference type="SAM" id="Coils"/>
    </source>
</evidence>
<evidence type="ECO:0000256" key="3">
    <source>
        <dbReference type="ARBA" id="ARBA00023054"/>
    </source>
</evidence>
<name>A0A8H5I215_9AGAR</name>
<feature type="coiled-coil region" evidence="4">
    <location>
        <begin position="321"/>
        <end position="348"/>
    </location>
</feature>
<feature type="coiled-coil region" evidence="4">
    <location>
        <begin position="430"/>
        <end position="522"/>
    </location>
</feature>
<dbReference type="Pfam" id="PF02463">
    <property type="entry name" value="SMC_N"/>
    <property type="match status" value="1"/>
</dbReference>
<protein>
    <recommendedName>
        <fullName evidence="2">Structural maintenance of chromosomes protein 5</fullName>
    </recommendedName>
</protein>
<dbReference type="PANTHER" id="PTHR45916">
    <property type="entry name" value="STRUCTURAL MAINTENANCE OF CHROMOSOMES PROTEIN 5"/>
    <property type="match status" value="1"/>
</dbReference>
<evidence type="ECO:0000256" key="1">
    <source>
        <dbReference type="ARBA" id="ARBA00010171"/>
    </source>
</evidence>
<organism evidence="7 8">
    <name type="scientific">Collybiopsis confluens</name>
    <dbReference type="NCBI Taxonomy" id="2823264"/>
    <lineage>
        <taxon>Eukaryota</taxon>
        <taxon>Fungi</taxon>
        <taxon>Dikarya</taxon>
        <taxon>Basidiomycota</taxon>
        <taxon>Agaricomycotina</taxon>
        <taxon>Agaricomycetes</taxon>
        <taxon>Agaricomycetidae</taxon>
        <taxon>Agaricales</taxon>
        <taxon>Marasmiineae</taxon>
        <taxon>Omphalotaceae</taxon>
        <taxon>Collybiopsis</taxon>
    </lineage>
</organism>
<feature type="compositionally biased region" description="Polar residues" evidence="5">
    <location>
        <begin position="1"/>
        <end position="20"/>
    </location>
</feature>
<evidence type="ECO:0000256" key="5">
    <source>
        <dbReference type="SAM" id="MobiDB-lite"/>
    </source>
</evidence>
<comment type="caution">
    <text evidence="7">The sequence shown here is derived from an EMBL/GenBank/DDBJ whole genome shotgun (WGS) entry which is preliminary data.</text>
</comment>
<feature type="compositionally biased region" description="Acidic residues" evidence="5">
    <location>
        <begin position="60"/>
        <end position="97"/>
    </location>
</feature>
<gene>
    <name evidence="7" type="ORF">D9757_000066</name>
</gene>
<feature type="region of interest" description="Disordered" evidence="5">
    <location>
        <begin position="1"/>
        <end position="138"/>
    </location>
</feature>
<dbReference type="Proteomes" id="UP000518752">
    <property type="component" value="Unassembled WGS sequence"/>
</dbReference>
<feature type="compositionally biased region" description="Polar residues" evidence="5">
    <location>
        <begin position="108"/>
        <end position="122"/>
    </location>
</feature>
<dbReference type="SUPFAM" id="SSF52540">
    <property type="entry name" value="P-loop containing nucleoside triphosphate hydrolases"/>
    <property type="match status" value="2"/>
</dbReference>
<sequence length="1227" mass="139119">MSRLSRSSAAKGATANSTNTSDHESQKENQMGGSARVKMEKLRHNRSTSMKSAKKAQGYDEMDAGEEGEERDDGPDADADADGDFVAENDEERDEESGSPKGHKRARVNSNGDSWPSTSQPGTIPRSVTLPRDPTDGFIPGSITRVQLRNFVTYDFVEFRPGPYLNMIIGPNGTGKSSIACAIALGLNFSPKVLGRAEEIHAFVKNGTGDGHIEIELKSPRGKPNLVIKRKLQATSRTSSFTLNGKNATGREVSLRMADLGVQVGNLCSFLPQDKVSEFAMMSSQQLLKETEKAAGDSNLTSWHENLIEIGKECRVMKEKIQSEESQLTQMHARNAAIENEVERYHERQKIEDTIKMLTVFIPCATYRELLTKFNEVKELQRKSYKKVRRLKAKNEPAHELLNTLKVDIKQRDCARETRKKDTQKIFHDMQKVHGHNEELENLSENLQTRLDQLAQAEKARHQQIRELESKIQRMQEDLDRRLPEEVKQVLEDKDGRIKQEKVEINRERNEISARRDELDEKLRAKMDSKAFMMRKVEDTQKQLHNLDSVDHQKLQRLQRFNRDTADAVLWLRANKSRFKMEIIEPALMTLTIPDRRYQAAVENMMGALRLKTFVAQCQEDYDLLNELVNDQGALGRKAWISSYYRGTGTHLAPPPMSAAEMQGLGFDGYLSDFVNCPEPMLTFLMNDMALHRIAVAHKPNSVDVSAATQAVARVGTGASFIIGAVVNSVSRSAYGKRAISNSTRQLKAVKLLVNTTVDADAKREIESEISRLKVDVKAIDEEIETLKQEGRNIEEETQDVDKRGQAIQARITAATKKKSEKVQLGHSLQRDKNILKQKKDAPSADEERTEIRAQLVNIAKKRVKVVKDYLALAKRVVVEQQETTRIGFEFLQLNANKTALEELCNKKDEKYNRALADFGKLDIEYNTVKQRSKAALNESRDALDNTTEEIHKQYEDSQIKRTEYEQALKTAEASNSAPPSAEGVDLRTADEYRAELETQEAQLELVSKTQPGVIEQYEKRKKDIKQLEKTLEERKRNAVKIERTLNSILDHWKPALESLVGSIGQKFSSAFDRIGCAGEIRISENEDYDKWAIDILVKFRDEEKLQLLTGQRQSGGERSLTTILYLMSLTEEARAPFSLVDEINQGMDQRAERVVHDNMVDVTCKDDSAQYFLITPKLLPDLKYHARMKILCVNNGEWLPEDTRVGSLMNLIEGYMSQRNRNLNGH</sequence>
<evidence type="ECO:0000259" key="6">
    <source>
        <dbReference type="Pfam" id="PF02463"/>
    </source>
</evidence>
<dbReference type="GO" id="GO:0005634">
    <property type="term" value="C:nucleus"/>
    <property type="evidence" value="ECO:0007669"/>
    <property type="project" value="TreeGrafter"/>
</dbReference>
<feature type="coiled-coil region" evidence="4">
    <location>
        <begin position="763"/>
        <end position="804"/>
    </location>
</feature>
<dbReference type="GO" id="GO:0030915">
    <property type="term" value="C:Smc5-Smc6 complex"/>
    <property type="evidence" value="ECO:0007669"/>
    <property type="project" value="TreeGrafter"/>
</dbReference>
<feature type="domain" description="RecF/RecN/SMC N-terminal" evidence="6">
    <location>
        <begin position="143"/>
        <end position="1176"/>
    </location>
</feature>
<evidence type="ECO:0000256" key="2">
    <source>
        <dbReference type="ARBA" id="ARBA00018687"/>
    </source>
</evidence>
<dbReference type="GO" id="GO:0003697">
    <property type="term" value="F:single-stranded DNA binding"/>
    <property type="evidence" value="ECO:0007669"/>
    <property type="project" value="TreeGrafter"/>
</dbReference>
<dbReference type="GO" id="GO:0000724">
    <property type="term" value="P:double-strand break repair via homologous recombination"/>
    <property type="evidence" value="ECO:0007669"/>
    <property type="project" value="TreeGrafter"/>
</dbReference>
<dbReference type="EMBL" id="JAACJN010000001">
    <property type="protein sequence ID" value="KAF5393572.1"/>
    <property type="molecule type" value="Genomic_DNA"/>
</dbReference>